<keyword evidence="3" id="KW-1185">Reference proteome</keyword>
<name>A0ABY4G1R2_9BACT</name>
<accession>A0ABY4G1R2</accession>
<evidence type="ECO:0000256" key="1">
    <source>
        <dbReference type="SAM" id="Phobius"/>
    </source>
</evidence>
<keyword evidence="1" id="KW-0812">Transmembrane</keyword>
<gene>
    <name evidence="2" type="ORF">MUN86_14650</name>
</gene>
<proteinExistence type="predicted"/>
<evidence type="ECO:0000313" key="3">
    <source>
        <dbReference type="Proteomes" id="UP000830401"/>
    </source>
</evidence>
<keyword evidence="1" id="KW-1133">Transmembrane helix</keyword>
<reference evidence="2" key="1">
    <citation type="submission" date="2022-04" db="EMBL/GenBank/DDBJ databases">
        <title>Hymenobacter sp. isolated from the air.</title>
        <authorList>
            <person name="Won M."/>
            <person name="Lee C.-M."/>
            <person name="Woen H.-Y."/>
            <person name="Kwon S.-W."/>
        </authorList>
    </citation>
    <scope>NUCLEOTIDE SEQUENCE</scope>
    <source>
        <strain evidence="2">5420S-77</strain>
    </source>
</reference>
<dbReference type="EMBL" id="CP095061">
    <property type="protein sequence ID" value="UOQ64802.1"/>
    <property type="molecule type" value="Genomic_DNA"/>
</dbReference>
<dbReference type="RefSeq" id="WP_245118791.1">
    <property type="nucleotide sequence ID" value="NZ_CP095061.1"/>
</dbReference>
<feature type="transmembrane region" description="Helical" evidence="1">
    <location>
        <begin position="12"/>
        <end position="32"/>
    </location>
</feature>
<sequence>MEDQVKNLWEIVLNVCTLIGAGAAFCFSLYTWNKGNHAKRAEFLDTLLKEFNNNNTYMARRLLDGFALTAPSHEQIILSNNLLRDHRAKPVISSIEIEARESFDKFLEFFAKVEFYFDLGLITKNELRYFNYYLVKCAYEGEGCVLNYAVIYEYDALQRLLYVMNINISNKNNKYDWKIIFIDNKQKNRYERLRGGY</sequence>
<evidence type="ECO:0000313" key="2">
    <source>
        <dbReference type="EMBL" id="UOQ64802.1"/>
    </source>
</evidence>
<keyword evidence="1" id="KW-0472">Membrane</keyword>
<dbReference type="Proteomes" id="UP000830401">
    <property type="component" value="Chromosome"/>
</dbReference>
<evidence type="ECO:0008006" key="4">
    <source>
        <dbReference type="Google" id="ProtNLM"/>
    </source>
</evidence>
<organism evidence="2 3">
    <name type="scientific">Hymenobacter volaticus</name>
    <dbReference type="NCBI Taxonomy" id="2932254"/>
    <lineage>
        <taxon>Bacteria</taxon>
        <taxon>Pseudomonadati</taxon>
        <taxon>Bacteroidota</taxon>
        <taxon>Cytophagia</taxon>
        <taxon>Cytophagales</taxon>
        <taxon>Hymenobacteraceae</taxon>
        <taxon>Hymenobacter</taxon>
    </lineage>
</organism>
<protein>
    <recommendedName>
        <fullName evidence="4">DUF4760 domain-containing protein</fullName>
    </recommendedName>
</protein>